<evidence type="ECO:0000313" key="1">
    <source>
        <dbReference type="EMBL" id="KRY87975.1"/>
    </source>
</evidence>
<dbReference type="EMBL" id="JYDT01000047">
    <property type="protein sequence ID" value="KRY87975.1"/>
    <property type="molecule type" value="Genomic_DNA"/>
</dbReference>
<name>A0A0V1FPM0_TRIPS</name>
<dbReference type="Proteomes" id="UP000054995">
    <property type="component" value="Unassembled WGS sequence"/>
</dbReference>
<organism evidence="1 2">
    <name type="scientific">Trichinella pseudospiralis</name>
    <name type="common">Parasitic roundworm</name>
    <dbReference type="NCBI Taxonomy" id="6337"/>
    <lineage>
        <taxon>Eukaryota</taxon>
        <taxon>Metazoa</taxon>
        <taxon>Ecdysozoa</taxon>
        <taxon>Nematoda</taxon>
        <taxon>Enoplea</taxon>
        <taxon>Dorylaimia</taxon>
        <taxon>Trichinellida</taxon>
        <taxon>Trichinellidae</taxon>
        <taxon>Trichinella</taxon>
    </lineage>
</organism>
<protein>
    <submittedName>
        <fullName evidence="1">Uncharacterized protein</fullName>
    </submittedName>
</protein>
<proteinExistence type="predicted"/>
<keyword evidence="2" id="KW-1185">Reference proteome</keyword>
<gene>
    <name evidence="1" type="ORF">T4D_16618</name>
</gene>
<reference evidence="1 2" key="1">
    <citation type="submission" date="2015-01" db="EMBL/GenBank/DDBJ databases">
        <title>Evolution of Trichinella species and genotypes.</title>
        <authorList>
            <person name="Korhonen P.K."/>
            <person name="Edoardo P."/>
            <person name="Giuseppe L.R."/>
            <person name="Gasser R.B."/>
        </authorList>
    </citation>
    <scope>NUCLEOTIDE SEQUENCE [LARGE SCALE GENOMIC DNA]</scope>
    <source>
        <strain evidence="1">ISS470</strain>
    </source>
</reference>
<sequence>MYLFVLRCLVVKKSLCTYYLIHMHSIGDEDGISFKASCARNLLYICNNHCSMAALLIAGLAEAGVELRQ</sequence>
<dbReference type="AlphaFoldDB" id="A0A0V1FPM0"/>
<evidence type="ECO:0000313" key="2">
    <source>
        <dbReference type="Proteomes" id="UP000054995"/>
    </source>
</evidence>
<comment type="caution">
    <text evidence="1">The sequence shown here is derived from an EMBL/GenBank/DDBJ whole genome shotgun (WGS) entry which is preliminary data.</text>
</comment>
<accession>A0A0V1FPM0</accession>